<sequence>MRNPADDVFIFITMILLRSCWPALLIIRLLQIVTFTVTVHSSRSVISASALTRNYLPTVVQVHRLPLSVKAEFEFVLCKQMLYFCCPDEPSEVWTTSCFTYNSPAIALKGEGYTK</sequence>
<name>A0ABU7AFT8_9TELE</name>
<protein>
    <recommendedName>
        <fullName evidence="3">Secreted protein</fullName>
    </recommendedName>
</protein>
<accession>A0ABU7AFT8</accession>
<dbReference type="Proteomes" id="UP001345963">
    <property type="component" value="Unassembled WGS sequence"/>
</dbReference>
<comment type="caution">
    <text evidence="1">The sequence shown here is derived from an EMBL/GenBank/DDBJ whole genome shotgun (WGS) entry which is preliminary data.</text>
</comment>
<evidence type="ECO:0000313" key="1">
    <source>
        <dbReference type="EMBL" id="MED6236671.1"/>
    </source>
</evidence>
<evidence type="ECO:0000313" key="2">
    <source>
        <dbReference type="Proteomes" id="UP001345963"/>
    </source>
</evidence>
<gene>
    <name evidence="1" type="ORF">ATANTOWER_012580</name>
</gene>
<reference evidence="1 2" key="1">
    <citation type="submission" date="2021-07" db="EMBL/GenBank/DDBJ databases">
        <authorList>
            <person name="Palmer J.M."/>
        </authorList>
    </citation>
    <scope>NUCLEOTIDE SEQUENCE [LARGE SCALE GENOMIC DNA]</scope>
    <source>
        <strain evidence="1 2">AT_MEX2019</strain>
        <tissue evidence="1">Muscle</tissue>
    </source>
</reference>
<organism evidence="1 2">
    <name type="scientific">Ataeniobius toweri</name>
    <dbReference type="NCBI Taxonomy" id="208326"/>
    <lineage>
        <taxon>Eukaryota</taxon>
        <taxon>Metazoa</taxon>
        <taxon>Chordata</taxon>
        <taxon>Craniata</taxon>
        <taxon>Vertebrata</taxon>
        <taxon>Euteleostomi</taxon>
        <taxon>Actinopterygii</taxon>
        <taxon>Neopterygii</taxon>
        <taxon>Teleostei</taxon>
        <taxon>Neoteleostei</taxon>
        <taxon>Acanthomorphata</taxon>
        <taxon>Ovalentaria</taxon>
        <taxon>Atherinomorphae</taxon>
        <taxon>Cyprinodontiformes</taxon>
        <taxon>Goodeidae</taxon>
        <taxon>Ataeniobius</taxon>
    </lineage>
</organism>
<evidence type="ECO:0008006" key="3">
    <source>
        <dbReference type="Google" id="ProtNLM"/>
    </source>
</evidence>
<dbReference type="EMBL" id="JAHUTI010012506">
    <property type="protein sequence ID" value="MED6236671.1"/>
    <property type="molecule type" value="Genomic_DNA"/>
</dbReference>
<keyword evidence="2" id="KW-1185">Reference proteome</keyword>
<proteinExistence type="predicted"/>